<reference evidence="3 4" key="1">
    <citation type="submission" date="2024-08" db="EMBL/GenBank/DDBJ databases">
        <title>Genome sequence of Streptomyces aureus CACIA-1.46HGO.</title>
        <authorList>
            <person name="Evangelista-Martinez Z."/>
        </authorList>
    </citation>
    <scope>NUCLEOTIDE SEQUENCE [LARGE SCALE GENOMIC DNA]</scope>
    <source>
        <strain evidence="3 4">CACIA-1.46HGO</strain>
    </source>
</reference>
<accession>A0ABV4SXK5</accession>
<dbReference type="PANTHER" id="PTHR37017">
    <property type="entry name" value="AB HYDROLASE-1 DOMAIN-CONTAINING PROTEIN-RELATED"/>
    <property type="match status" value="1"/>
</dbReference>
<dbReference type="RefSeq" id="WP_372567041.1">
    <property type="nucleotide sequence ID" value="NZ_JBGOSP010000053.1"/>
</dbReference>
<dbReference type="InterPro" id="IPR029058">
    <property type="entry name" value="AB_hydrolase_fold"/>
</dbReference>
<dbReference type="InterPro" id="IPR052897">
    <property type="entry name" value="Sec-Metab_Biosynth_Hydrolase"/>
</dbReference>
<feature type="domain" description="AB hydrolase-1" evidence="2">
    <location>
        <begin position="54"/>
        <end position="276"/>
    </location>
</feature>
<organism evidence="3 4">
    <name type="scientific">Streptomyces aureus</name>
    <dbReference type="NCBI Taxonomy" id="193461"/>
    <lineage>
        <taxon>Bacteria</taxon>
        <taxon>Bacillati</taxon>
        <taxon>Actinomycetota</taxon>
        <taxon>Actinomycetes</taxon>
        <taxon>Kitasatosporales</taxon>
        <taxon>Streptomycetaceae</taxon>
        <taxon>Streptomyces</taxon>
    </lineage>
</organism>
<keyword evidence="3" id="KW-0378">Hydrolase</keyword>
<dbReference type="Pfam" id="PF12697">
    <property type="entry name" value="Abhydrolase_6"/>
    <property type="match status" value="1"/>
</dbReference>
<feature type="chain" id="PRO_5045768722" evidence="1">
    <location>
        <begin position="29"/>
        <end position="287"/>
    </location>
</feature>
<sequence>MKASTARRRFIPMTLAAATVTVATMAAASPPDATTTVRHPAAKAADNAQAKPTVVLVHGAWAGTSSWNGEVDILRRAGYTVRAIGNPLQNLTTDARTVKDFLKSISGPIVLVGHSYGGSVITNAAAGVSNVKALVYVDAAAPAVGETTGQLSGSTSALSGPPSKLYDAVSYADAPAKASNLYLKKDVFVTKFASSVPRDQAINLWATQRAASTVAFTTPSKAAAWKTIPSWYFISSGDQIITPESEKKMARRAGAKVTVYPGGSHLTLVSDPAAVSKVIQSAIAAVK</sequence>
<name>A0ABV4SXK5_9ACTN</name>
<dbReference type="GO" id="GO:0016787">
    <property type="term" value="F:hydrolase activity"/>
    <property type="evidence" value="ECO:0007669"/>
    <property type="project" value="UniProtKB-KW"/>
</dbReference>
<feature type="signal peptide" evidence="1">
    <location>
        <begin position="1"/>
        <end position="28"/>
    </location>
</feature>
<dbReference type="PANTHER" id="PTHR37017:SF11">
    <property type="entry name" value="ESTERASE_LIPASE_THIOESTERASE DOMAIN-CONTAINING PROTEIN"/>
    <property type="match status" value="1"/>
</dbReference>
<dbReference type="Proteomes" id="UP001571476">
    <property type="component" value="Unassembled WGS sequence"/>
</dbReference>
<dbReference type="Gene3D" id="3.40.50.1820">
    <property type="entry name" value="alpha/beta hydrolase"/>
    <property type="match status" value="1"/>
</dbReference>
<comment type="caution">
    <text evidence="3">The sequence shown here is derived from an EMBL/GenBank/DDBJ whole genome shotgun (WGS) entry which is preliminary data.</text>
</comment>
<evidence type="ECO:0000256" key="1">
    <source>
        <dbReference type="SAM" id="SignalP"/>
    </source>
</evidence>
<proteinExistence type="predicted"/>
<dbReference type="SUPFAM" id="SSF53474">
    <property type="entry name" value="alpha/beta-Hydrolases"/>
    <property type="match status" value="1"/>
</dbReference>
<evidence type="ECO:0000259" key="2">
    <source>
        <dbReference type="Pfam" id="PF12697"/>
    </source>
</evidence>
<protein>
    <submittedName>
        <fullName evidence="3">Alpha/beta hydrolase</fullName>
    </submittedName>
</protein>
<evidence type="ECO:0000313" key="4">
    <source>
        <dbReference type="Proteomes" id="UP001571476"/>
    </source>
</evidence>
<dbReference type="EMBL" id="JBGOSP010000053">
    <property type="protein sequence ID" value="MFA3843189.1"/>
    <property type="molecule type" value="Genomic_DNA"/>
</dbReference>
<gene>
    <name evidence="3" type="ORF">ACEG43_44905</name>
</gene>
<keyword evidence="4" id="KW-1185">Reference proteome</keyword>
<dbReference type="InterPro" id="IPR000073">
    <property type="entry name" value="AB_hydrolase_1"/>
</dbReference>
<evidence type="ECO:0000313" key="3">
    <source>
        <dbReference type="EMBL" id="MFA3843189.1"/>
    </source>
</evidence>
<keyword evidence="1" id="KW-0732">Signal</keyword>